<dbReference type="STRING" id="485916.Dtox_1625"/>
<dbReference type="GO" id="GO:0003964">
    <property type="term" value="F:RNA-directed DNA polymerase activity"/>
    <property type="evidence" value="ECO:0007669"/>
    <property type="project" value="UniProtKB-KW"/>
</dbReference>
<evidence type="ECO:0000313" key="2">
    <source>
        <dbReference type="EMBL" id="ACV62482.1"/>
    </source>
</evidence>
<dbReference type="Proteomes" id="UP000002217">
    <property type="component" value="Chromosome"/>
</dbReference>
<keyword evidence="2" id="KW-0695">RNA-directed DNA polymerase</keyword>
<dbReference type="InterPro" id="IPR043502">
    <property type="entry name" value="DNA/RNA_pol_sf"/>
</dbReference>
<keyword evidence="3" id="KW-1185">Reference proteome</keyword>
<dbReference type="Pfam" id="PF00078">
    <property type="entry name" value="RVT_1"/>
    <property type="match status" value="1"/>
</dbReference>
<keyword evidence="2" id="KW-0808">Transferase</keyword>
<keyword evidence="2" id="KW-0548">Nucleotidyltransferase</keyword>
<name>C8VWD0_DESAS</name>
<dbReference type="RefSeq" id="WP_015757193.1">
    <property type="nucleotide sequence ID" value="NC_013216.1"/>
</dbReference>
<dbReference type="SUPFAM" id="SSF56672">
    <property type="entry name" value="DNA/RNA polymerases"/>
    <property type="match status" value="1"/>
</dbReference>
<accession>C8VWD0</accession>
<dbReference type="PROSITE" id="PS50878">
    <property type="entry name" value="RT_POL"/>
    <property type="match status" value="1"/>
</dbReference>
<organism evidence="2 3">
    <name type="scientific">Desulfofarcimen acetoxidans (strain ATCC 49208 / DSM 771 / KCTC 5769 / VKM B-1644 / 5575)</name>
    <name type="common">Desulfotomaculum acetoxidans</name>
    <dbReference type="NCBI Taxonomy" id="485916"/>
    <lineage>
        <taxon>Bacteria</taxon>
        <taxon>Bacillati</taxon>
        <taxon>Bacillota</taxon>
        <taxon>Clostridia</taxon>
        <taxon>Eubacteriales</taxon>
        <taxon>Peptococcaceae</taxon>
        <taxon>Desulfofarcimen</taxon>
    </lineage>
</organism>
<dbReference type="eggNOG" id="COG3344">
    <property type="taxonomic scope" value="Bacteria"/>
</dbReference>
<evidence type="ECO:0000313" key="3">
    <source>
        <dbReference type="Proteomes" id="UP000002217"/>
    </source>
</evidence>
<evidence type="ECO:0000259" key="1">
    <source>
        <dbReference type="PROSITE" id="PS50878"/>
    </source>
</evidence>
<dbReference type="InterPro" id="IPR000477">
    <property type="entry name" value="RT_dom"/>
</dbReference>
<dbReference type="KEGG" id="dae:Dtox_1625"/>
<feature type="domain" description="Reverse transcriptase" evidence="1">
    <location>
        <begin position="1"/>
        <end position="103"/>
    </location>
</feature>
<gene>
    <name evidence="2" type="ordered locus">Dtox_1625</name>
</gene>
<dbReference type="AlphaFoldDB" id="C8VWD0"/>
<dbReference type="EMBL" id="CP001720">
    <property type="protein sequence ID" value="ACV62482.1"/>
    <property type="molecule type" value="Genomic_DNA"/>
</dbReference>
<proteinExistence type="predicted"/>
<dbReference type="HOGENOM" id="CLU_013584_6_1_9"/>
<protein>
    <submittedName>
        <fullName evidence="2">RNA-directed DNA polymerase (Reverse transcriptase)</fullName>
    </submittedName>
</protein>
<reference evidence="2 3" key="1">
    <citation type="journal article" date="2009" name="Stand. Genomic Sci.">
        <title>Complete genome sequence of Desulfotomaculum acetoxidans type strain (5575).</title>
        <authorList>
            <person name="Spring S."/>
            <person name="Lapidus A."/>
            <person name="Schroder M."/>
            <person name="Gleim D."/>
            <person name="Sims D."/>
            <person name="Meincke L."/>
            <person name="Glavina Del Rio T."/>
            <person name="Tice H."/>
            <person name="Copeland A."/>
            <person name="Cheng J.F."/>
            <person name="Lucas S."/>
            <person name="Chen F."/>
            <person name="Nolan M."/>
            <person name="Bruce D."/>
            <person name="Goodwin L."/>
            <person name="Pitluck S."/>
            <person name="Ivanova N."/>
            <person name="Mavromatis K."/>
            <person name="Mikhailova N."/>
            <person name="Pati A."/>
            <person name="Chen A."/>
            <person name="Palaniappan K."/>
            <person name="Land M."/>
            <person name="Hauser L."/>
            <person name="Chang Y.J."/>
            <person name="Jeffries C.D."/>
            <person name="Chain P."/>
            <person name="Saunders E."/>
            <person name="Brettin T."/>
            <person name="Detter J.C."/>
            <person name="Goker M."/>
            <person name="Bristow J."/>
            <person name="Eisen J.A."/>
            <person name="Markowitz V."/>
            <person name="Hugenholtz P."/>
            <person name="Kyrpides N.C."/>
            <person name="Klenk H.P."/>
            <person name="Han C."/>
        </authorList>
    </citation>
    <scope>NUCLEOTIDE SEQUENCE [LARGE SCALE GENOMIC DNA]</scope>
    <source>
        <strain evidence="3">ATCC 49208 / DSM 771 / VKM B-1644</strain>
    </source>
</reference>
<sequence>MSPILANIYLHYTLDLWFERVVRKYCRREAYIVRYCDDFVCCFQYKIDAERFYLALIQRLKKFNLEIAEERTKIIEFGRFACTQCKKYGKTKPETFDFLGFTHYCSQGRNGQFRVKRKTSRKKFKASLLRIKEWIKIRRNWLIKYLMDELKVKLNGYYRYYGITDNSSMIDAFYYKTNLILFKWLNRRSHRKSFGWDKFNLFLQRHPIPKPKIYINIYHKKAGFGYVGK</sequence>